<organism evidence="1">
    <name type="scientific">hydrothermal vent metagenome</name>
    <dbReference type="NCBI Taxonomy" id="652676"/>
    <lineage>
        <taxon>unclassified sequences</taxon>
        <taxon>metagenomes</taxon>
        <taxon>ecological metagenomes</taxon>
    </lineage>
</organism>
<proteinExistence type="predicted"/>
<accession>A0A160TLD9</accession>
<protein>
    <submittedName>
        <fullName evidence="1">Uncharacterized protein</fullName>
    </submittedName>
</protein>
<reference evidence="1" key="1">
    <citation type="submission" date="2015-10" db="EMBL/GenBank/DDBJ databases">
        <authorList>
            <person name="Gilbert D.G."/>
        </authorList>
    </citation>
    <scope>NUCLEOTIDE SEQUENCE</scope>
</reference>
<dbReference type="EMBL" id="CZQE01000246">
    <property type="protein sequence ID" value="CUS45351.1"/>
    <property type="molecule type" value="Genomic_DNA"/>
</dbReference>
<name>A0A160TLD9_9ZZZZ</name>
<gene>
    <name evidence="1" type="ORF">MGWOODY_Smn1899</name>
</gene>
<dbReference type="AlphaFoldDB" id="A0A160TLD9"/>
<evidence type="ECO:0000313" key="1">
    <source>
        <dbReference type="EMBL" id="CUS45351.1"/>
    </source>
</evidence>
<sequence length="45" mass="4934">MGWTKHAPHVDAIEVIHDIRDVIEGKPPLKRGLIPCSGIGCWSIS</sequence>